<keyword evidence="1" id="KW-0175">Coiled coil</keyword>
<protein>
    <submittedName>
        <fullName evidence="2">Uncharacterized protein</fullName>
    </submittedName>
</protein>
<accession>A0A835IZ57</accession>
<feature type="coiled-coil region" evidence="1">
    <location>
        <begin position="258"/>
        <end position="299"/>
    </location>
</feature>
<name>A0A835IZ57_9MAGN</name>
<gene>
    <name evidence="2" type="ORF">IFM89_039492</name>
</gene>
<comment type="caution">
    <text evidence="2">The sequence shown here is derived from an EMBL/GenBank/DDBJ whole genome shotgun (WGS) entry which is preliminary data.</text>
</comment>
<dbReference type="Proteomes" id="UP000631114">
    <property type="component" value="Unassembled WGS sequence"/>
</dbReference>
<dbReference type="EMBL" id="JADFTS010000001">
    <property type="protein sequence ID" value="KAF9626776.1"/>
    <property type="molecule type" value="Genomic_DNA"/>
</dbReference>
<evidence type="ECO:0000256" key="1">
    <source>
        <dbReference type="SAM" id="Coils"/>
    </source>
</evidence>
<dbReference type="PANTHER" id="PTHR37076:SF3">
    <property type="entry name" value="STRESS RESPONSE PROTEIN NST1-LIKE"/>
    <property type="match status" value="1"/>
</dbReference>
<evidence type="ECO:0000313" key="3">
    <source>
        <dbReference type="Proteomes" id="UP000631114"/>
    </source>
</evidence>
<reference evidence="2 3" key="1">
    <citation type="submission" date="2020-10" db="EMBL/GenBank/DDBJ databases">
        <title>The Coptis chinensis genome and diversification of protoberbering-type alkaloids.</title>
        <authorList>
            <person name="Wang B."/>
            <person name="Shu S."/>
            <person name="Song C."/>
            <person name="Liu Y."/>
        </authorList>
    </citation>
    <scope>NUCLEOTIDE SEQUENCE [LARGE SCALE GENOMIC DNA]</scope>
    <source>
        <strain evidence="2">HL-2020</strain>
        <tissue evidence="2">Leaf</tissue>
    </source>
</reference>
<dbReference type="OrthoDB" id="1725125at2759"/>
<dbReference type="AlphaFoldDB" id="A0A835IZ57"/>
<keyword evidence="3" id="KW-1185">Reference proteome</keyword>
<dbReference type="PANTHER" id="PTHR37076">
    <property type="entry name" value="HISTONE-LYSINE N-METHYLTRANSFERASE, H3 LYSINE-79 SPECIFIC-LIKE-RELATED"/>
    <property type="match status" value="1"/>
</dbReference>
<proteinExistence type="predicted"/>
<organism evidence="2 3">
    <name type="scientific">Coptis chinensis</name>
    <dbReference type="NCBI Taxonomy" id="261450"/>
    <lineage>
        <taxon>Eukaryota</taxon>
        <taxon>Viridiplantae</taxon>
        <taxon>Streptophyta</taxon>
        <taxon>Embryophyta</taxon>
        <taxon>Tracheophyta</taxon>
        <taxon>Spermatophyta</taxon>
        <taxon>Magnoliopsida</taxon>
        <taxon>Ranunculales</taxon>
        <taxon>Ranunculaceae</taxon>
        <taxon>Coptidoideae</taxon>
        <taxon>Coptis</taxon>
    </lineage>
</organism>
<evidence type="ECO:0000313" key="2">
    <source>
        <dbReference type="EMBL" id="KAF9626776.1"/>
    </source>
</evidence>
<sequence>MEGLGKYKPGPIGTSSWSRNSRSLFFLSENQTQLSSSSSVELNNIIMKRKKWTEAEEETLIKKYSELQTTGILSKLKTREKKYQPIAVQVNTQHHLQDPITYPFSWSWRDVSIKIQNMRHQYLGVKQKIKTSDGLGDFIWTDGIDHWTNFLKYKDVFGDVELDTFTHHHHHKLRVSGAGSMEDEEEEGRFVFDSLGGLRFDYEDEEEEDKDVDVDEDFGSSDNDNSLFRGKRLKKDDGIGFLGSQVLEMRDVLGRKEERRREREFKKEEEEMRRYERSLERENQREERMKEREEKVEVRVFECEDRERVWARREFERRVRVEREFDEDRRQWLMKMEEKREEEEMAWRERMVAMQIEHEKQMMQMQADACQNQMQVLGVFVRLVCQFFGSGNDGLGGLGTLPPQDLQNLQHQSDLVGDNGKPDVHSDSHFM</sequence>